<proteinExistence type="predicted"/>
<evidence type="ECO:0000313" key="2">
    <source>
        <dbReference type="EMBL" id="GKT49426.1"/>
    </source>
</evidence>
<dbReference type="Proteomes" id="UP001055115">
    <property type="component" value="Unassembled WGS sequence"/>
</dbReference>
<feature type="region of interest" description="Disordered" evidence="1">
    <location>
        <begin position="1"/>
        <end position="46"/>
    </location>
</feature>
<organism evidence="2 3">
    <name type="scientific">Colletotrichum spaethianum</name>
    <dbReference type="NCBI Taxonomy" id="700344"/>
    <lineage>
        <taxon>Eukaryota</taxon>
        <taxon>Fungi</taxon>
        <taxon>Dikarya</taxon>
        <taxon>Ascomycota</taxon>
        <taxon>Pezizomycotina</taxon>
        <taxon>Sordariomycetes</taxon>
        <taxon>Hypocreomycetidae</taxon>
        <taxon>Glomerellales</taxon>
        <taxon>Glomerellaceae</taxon>
        <taxon>Colletotrichum</taxon>
        <taxon>Colletotrichum spaethianum species complex</taxon>
    </lineage>
</organism>
<keyword evidence="3" id="KW-1185">Reference proteome</keyword>
<comment type="caution">
    <text evidence="2">The sequence shown here is derived from an EMBL/GenBank/DDBJ whole genome shotgun (WGS) entry which is preliminary data.</text>
</comment>
<dbReference type="EMBL" id="BQXU01000029">
    <property type="protein sequence ID" value="GKT49426.1"/>
    <property type="molecule type" value="Genomic_DNA"/>
</dbReference>
<dbReference type="AlphaFoldDB" id="A0AA37UK53"/>
<dbReference type="GeneID" id="73330409"/>
<evidence type="ECO:0000256" key="1">
    <source>
        <dbReference type="SAM" id="MobiDB-lite"/>
    </source>
</evidence>
<name>A0AA37UK53_9PEZI</name>
<accession>A0AA37UK53</accession>
<feature type="compositionally biased region" description="Polar residues" evidence="1">
    <location>
        <begin position="1"/>
        <end position="11"/>
    </location>
</feature>
<evidence type="ECO:0000313" key="3">
    <source>
        <dbReference type="Proteomes" id="UP001055115"/>
    </source>
</evidence>
<protein>
    <submittedName>
        <fullName evidence="2">Uncharacterized protein</fullName>
    </submittedName>
</protein>
<sequence>MQDETSANSHQPRIATDGHTPSTRLASKTAKRPQTSGLRDKAGSREMAQHPITALYCAGRAAGLQVLSDNDFHELFL</sequence>
<reference evidence="2 3" key="1">
    <citation type="submission" date="2022-03" db="EMBL/GenBank/DDBJ databases">
        <title>Genome data of Colletotrichum spp.</title>
        <authorList>
            <person name="Utami Y.D."/>
            <person name="Hiruma K."/>
        </authorList>
    </citation>
    <scope>NUCLEOTIDE SEQUENCE [LARGE SCALE GENOMIC DNA]</scope>
    <source>
        <strain evidence="2 3">MAFF 239500</strain>
    </source>
</reference>
<feature type="compositionally biased region" description="Polar residues" evidence="1">
    <location>
        <begin position="19"/>
        <end position="37"/>
    </location>
</feature>
<dbReference type="RefSeq" id="XP_049131776.1">
    <property type="nucleotide sequence ID" value="XM_049275819.1"/>
</dbReference>
<gene>
    <name evidence="2" type="ORF">ColSpa_09607</name>
</gene>